<dbReference type="Proteomes" id="UP000028545">
    <property type="component" value="Unassembled WGS sequence"/>
</dbReference>
<evidence type="ECO:0000256" key="4">
    <source>
        <dbReference type="SAM" id="MobiDB-lite"/>
    </source>
</evidence>
<dbReference type="PANTHER" id="PTHR45849">
    <property type="entry name" value="FACT COMPLEX SUBUNIT SSRP1"/>
    <property type="match status" value="1"/>
</dbReference>
<dbReference type="GeneID" id="27726882"/>
<dbReference type="SUPFAM" id="SSF50729">
    <property type="entry name" value="PH domain-like"/>
    <property type="match status" value="1"/>
</dbReference>
<dbReference type="PANTHER" id="PTHR45849:SF3">
    <property type="entry name" value="HISTONE CHAPERONE RTT106"/>
    <property type="match status" value="1"/>
</dbReference>
<organism evidence="6 7">
    <name type="scientific">Pseudallescheria apiosperma</name>
    <name type="common">Scedosporium apiospermum</name>
    <dbReference type="NCBI Taxonomy" id="563466"/>
    <lineage>
        <taxon>Eukaryota</taxon>
        <taxon>Fungi</taxon>
        <taxon>Dikarya</taxon>
        <taxon>Ascomycota</taxon>
        <taxon>Pezizomycotina</taxon>
        <taxon>Sordariomycetes</taxon>
        <taxon>Hypocreomycetidae</taxon>
        <taxon>Microascales</taxon>
        <taxon>Microascaceae</taxon>
        <taxon>Scedosporium</taxon>
    </lineage>
</organism>
<dbReference type="VEuPathDB" id="FungiDB:SAPIO_CDS7810"/>
<dbReference type="Gene3D" id="2.30.29.120">
    <property type="match status" value="1"/>
</dbReference>
<evidence type="ECO:0000259" key="5">
    <source>
        <dbReference type="SMART" id="SM01287"/>
    </source>
</evidence>
<reference evidence="6 7" key="1">
    <citation type="journal article" date="2014" name="Genome Announc.">
        <title>Draft genome sequence of the pathogenic fungus Scedosporium apiospermum.</title>
        <authorList>
            <person name="Vandeputte P."/>
            <person name="Ghamrawi S."/>
            <person name="Rechenmann M."/>
            <person name="Iltis A."/>
            <person name="Giraud S."/>
            <person name="Fleury M."/>
            <person name="Thornton C."/>
            <person name="Delhaes L."/>
            <person name="Meyer W."/>
            <person name="Papon N."/>
            <person name="Bouchara J.P."/>
        </authorList>
    </citation>
    <scope>NUCLEOTIDE SEQUENCE [LARGE SCALE GENOMIC DNA]</scope>
    <source>
        <strain evidence="6 7">IHEM 14462</strain>
    </source>
</reference>
<accession>A0A084G0Q6</accession>
<dbReference type="GO" id="GO:0042393">
    <property type="term" value="F:histone binding"/>
    <property type="evidence" value="ECO:0007669"/>
    <property type="project" value="TreeGrafter"/>
</dbReference>
<dbReference type="AlphaFoldDB" id="A0A084G0Q6"/>
<feature type="compositionally biased region" description="Acidic residues" evidence="4">
    <location>
        <begin position="416"/>
        <end position="458"/>
    </location>
</feature>
<comment type="subunit">
    <text evidence="3">Interacts with histones H3 and H4.</text>
</comment>
<name>A0A084G0Q6_PSEDA</name>
<evidence type="ECO:0000256" key="1">
    <source>
        <dbReference type="ARBA" id="ARBA00006159"/>
    </source>
</evidence>
<comment type="caution">
    <text evidence="6">The sequence shown here is derived from an EMBL/GenBank/DDBJ whole genome shotgun (WGS) entry which is preliminary data.</text>
</comment>
<keyword evidence="7" id="KW-1185">Reference proteome</keyword>
<dbReference type="KEGG" id="sapo:SAPIO_CDS7810"/>
<sequence length="504" mass="55170">MSAALDAQRLRLAFESRPDIIKSIEAAADSPSRVNLFNNIASFVYDLQTNGEPAAKRRRVGDGRDGLNGANGADAAQEPVLLEIKEISMSIPQRKKFDLCFTANHLYARAANAPGPVQGIVYHWQDIEYAFYLPVPEKAQVQHNYILFPKGTCLASLKGIASATDPLVFTVPATPPKQGTIGGSNAAKASTYADSYQTLFHWALKDHLRKAGNAIDIVSTDPNKFHSVIAQPHRPKERAVHVKAFRGSKDGYLFFLENGVLWGYKKPLLFIPLDRISAVSYTSVLQRTFNIVVEVFMGEGESTEVEFGMVDQADYAGIDETYVKKNRLQDRSMAEQRKAKLELAENIRAAKKAGGAGEDEEAQGDNAEAPEAGGMSELEKAQLEAEQKLQDEEDELEEDYDPGSDGDSDGSGSSSEEGDDEDGEEEYDEEEDGDGDGEEDGGEEGEEEMADAEEEVVEEAPPAPKPKQKGVTQVPHADVDDHFSHSPYGNDDEMDVEERFDVVG</sequence>
<feature type="compositionally biased region" description="Acidic residues" evidence="4">
    <location>
        <begin position="391"/>
        <end position="408"/>
    </location>
</feature>
<feature type="domain" description="Histone chaperone RTT106/FACT complex subunit SPT16-like middle" evidence="5">
    <location>
        <begin position="239"/>
        <end position="333"/>
    </location>
</feature>
<evidence type="ECO:0000313" key="6">
    <source>
        <dbReference type="EMBL" id="KEZ40918.1"/>
    </source>
</evidence>
<comment type="similarity">
    <text evidence="1">Belongs to the RTT106 family.</text>
</comment>
<gene>
    <name evidence="6" type="ORF">SAPIO_CDS7810</name>
</gene>
<dbReference type="Pfam" id="PF08512">
    <property type="entry name" value="Rttp106-like_middle"/>
    <property type="match status" value="1"/>
</dbReference>
<dbReference type="InterPro" id="IPR011993">
    <property type="entry name" value="PH-like_dom_sf"/>
</dbReference>
<evidence type="ECO:0000256" key="3">
    <source>
        <dbReference type="ARBA" id="ARBA00038654"/>
    </source>
</evidence>
<dbReference type="OrthoDB" id="75754at2759"/>
<dbReference type="Gene3D" id="2.30.29.30">
    <property type="entry name" value="Pleckstrin-homology domain (PH domain)/Phosphotyrosine-binding domain (PTB)"/>
    <property type="match status" value="1"/>
</dbReference>
<dbReference type="SMART" id="SM01287">
    <property type="entry name" value="Rtt106"/>
    <property type="match status" value="1"/>
</dbReference>
<dbReference type="RefSeq" id="XP_016640717.1">
    <property type="nucleotide sequence ID" value="XM_016789600.1"/>
</dbReference>
<proteinExistence type="inferred from homology"/>
<evidence type="ECO:0000313" key="7">
    <source>
        <dbReference type="Proteomes" id="UP000028545"/>
    </source>
</evidence>
<comment type="function">
    <text evidence="2">Histones H3 and H4 chaperone involved in the nucleosome formation and heterochromatin silencing. Required for the deposition of H3K56ac-carrying H3-H4 complex onto newly-replicated DNA. Plays a role in the transcriptional regulation of the cell-cycle dependent histone genes by creating a repressive structure at the core histone gene promoter.</text>
</comment>
<dbReference type="EMBL" id="JOWA01000111">
    <property type="protein sequence ID" value="KEZ40918.1"/>
    <property type="molecule type" value="Genomic_DNA"/>
</dbReference>
<dbReference type="HOGENOM" id="CLU_033828_0_0_1"/>
<dbReference type="GO" id="GO:0031491">
    <property type="term" value="F:nucleosome binding"/>
    <property type="evidence" value="ECO:0007669"/>
    <property type="project" value="TreeGrafter"/>
</dbReference>
<dbReference type="OMA" id="AMPEAHR"/>
<dbReference type="InterPro" id="IPR013719">
    <property type="entry name" value="RTT106/SPT16-like_middle_dom"/>
</dbReference>
<evidence type="ECO:0000256" key="2">
    <source>
        <dbReference type="ARBA" id="ARBA00037550"/>
    </source>
</evidence>
<feature type="region of interest" description="Disordered" evidence="4">
    <location>
        <begin position="350"/>
        <end position="504"/>
    </location>
</feature>
<feature type="compositionally biased region" description="Basic and acidic residues" evidence="4">
    <location>
        <begin position="377"/>
        <end position="390"/>
    </location>
</feature>
<dbReference type="InterPro" id="IPR050454">
    <property type="entry name" value="RTT106/SSRP1_HistChap/FACT"/>
</dbReference>
<protein>
    <submittedName>
        <fullName evidence="6">Putative chaperone protein</fullName>
    </submittedName>
</protein>